<dbReference type="PANTHER" id="PTHR15954:SF4">
    <property type="entry name" value="VACUOLAR PROTEIN SORTING-ASSOCIATED PROTEIN 51 HOMOLOG"/>
    <property type="match status" value="1"/>
</dbReference>
<dbReference type="EMBL" id="AKCT01000025">
    <property type="protein sequence ID" value="EKV19231.1"/>
    <property type="molecule type" value="Genomic_DNA"/>
</dbReference>
<evidence type="ECO:0000256" key="3">
    <source>
        <dbReference type="SAM" id="MobiDB-lite"/>
    </source>
</evidence>
<evidence type="ECO:0000313" key="5">
    <source>
        <dbReference type="Proteomes" id="UP000009882"/>
    </source>
</evidence>
<protein>
    <recommendedName>
        <fullName evidence="2">Vacuolar protein sorting-associated protein 51 homolog</fullName>
    </recommendedName>
</protein>
<keyword evidence="2" id="KW-0445">Lipid transport</keyword>
<dbReference type="Pfam" id="PF08700">
    <property type="entry name" value="VPS51_Exo84_N"/>
    <property type="match status" value="1"/>
</dbReference>
<sequence length="305" mass="33076">MSAISSPRPSITSSRAHSPGPASSRPSLDVLNTSASGGLSAASTPSTGRALSPSLHLRRNRSALRDYYNLKPPGADTNASRDASRSRSVPRNTDAGDTSDPTALGSGTELDSPDFDPRRYVEHLLSSSSLSTVLKAENTLVGDIRTLDGERKALVYDNYSKLIRAVETIGKMRRSMDDRGAPLTMTKTLGPAIDFVADTAGGLIKEGEEQRRRMKEAKLADGASNQKREKDTVRWVLAAPQRLEKLVVEKKQEDAEKDWKEIQQLLDAWGNVKGVSEIREAYFIAGSSPSKSTATSDWSDSCSHE</sequence>
<comment type="subcellular location">
    <subcellularLocation>
        <location evidence="2">Golgi apparatus</location>
        <location evidence="2">trans-Golgi network</location>
    </subcellularLocation>
</comment>
<dbReference type="GO" id="GO:0032456">
    <property type="term" value="P:endocytic recycling"/>
    <property type="evidence" value="ECO:0007669"/>
    <property type="project" value="TreeGrafter"/>
</dbReference>
<keyword evidence="2" id="KW-0333">Golgi apparatus</keyword>
<comment type="subunit">
    <text evidence="2">Component of the Golgi-associated retrograde protein (GARP) complex.</text>
</comment>
<organism evidence="4 5">
    <name type="scientific">Penicillium digitatum (strain PHI26 / CECT 20796)</name>
    <name type="common">Green mold</name>
    <dbReference type="NCBI Taxonomy" id="1170229"/>
    <lineage>
        <taxon>Eukaryota</taxon>
        <taxon>Fungi</taxon>
        <taxon>Dikarya</taxon>
        <taxon>Ascomycota</taxon>
        <taxon>Pezizomycotina</taxon>
        <taxon>Eurotiomycetes</taxon>
        <taxon>Eurotiomycetidae</taxon>
        <taxon>Eurotiales</taxon>
        <taxon>Aspergillaceae</taxon>
        <taxon>Penicillium</taxon>
    </lineage>
</organism>
<dbReference type="GO" id="GO:0048193">
    <property type="term" value="P:Golgi vesicle transport"/>
    <property type="evidence" value="ECO:0007669"/>
    <property type="project" value="TreeGrafter"/>
</dbReference>
<feature type="compositionally biased region" description="Low complexity" evidence="3">
    <location>
        <begin position="1"/>
        <end position="16"/>
    </location>
</feature>
<keyword evidence="2" id="KW-0653">Protein transport</keyword>
<evidence type="ECO:0000256" key="2">
    <source>
        <dbReference type="RuleBase" id="RU368010"/>
    </source>
</evidence>
<keyword evidence="2" id="KW-0813">Transport</keyword>
<dbReference type="Proteomes" id="UP000009882">
    <property type="component" value="Unassembled WGS sequence"/>
</dbReference>
<feature type="region of interest" description="Disordered" evidence="3">
    <location>
        <begin position="286"/>
        <end position="305"/>
    </location>
</feature>
<feature type="compositionally biased region" description="Low complexity" evidence="3">
    <location>
        <begin position="33"/>
        <end position="48"/>
    </location>
</feature>
<dbReference type="STRING" id="1170229.K9H246"/>
<dbReference type="OMA" id="YNLKPPG"/>
<dbReference type="GO" id="GO:0015031">
    <property type="term" value="P:protein transport"/>
    <property type="evidence" value="ECO:0007669"/>
    <property type="project" value="UniProtKB-UniRule"/>
</dbReference>
<dbReference type="GO" id="GO:1990745">
    <property type="term" value="C:EARP complex"/>
    <property type="evidence" value="ECO:0007669"/>
    <property type="project" value="TreeGrafter"/>
</dbReference>
<feature type="compositionally biased region" description="Polar residues" evidence="3">
    <location>
        <begin position="287"/>
        <end position="305"/>
    </location>
</feature>
<comment type="similarity">
    <text evidence="1 2">Belongs to the VPS51 family.</text>
</comment>
<evidence type="ECO:0000313" key="4">
    <source>
        <dbReference type="EMBL" id="EKV19231.1"/>
    </source>
</evidence>
<feature type="compositionally biased region" description="Polar residues" evidence="3">
    <location>
        <begin position="77"/>
        <end position="101"/>
    </location>
</feature>
<dbReference type="GO" id="GO:0000938">
    <property type="term" value="C:GARP complex"/>
    <property type="evidence" value="ECO:0007669"/>
    <property type="project" value="UniProtKB-UniRule"/>
</dbReference>
<dbReference type="PANTHER" id="PTHR15954">
    <property type="entry name" value="VACUOLAR PROTEIN SORTING-ASSOCIATED PROTEIN 51 HOMOLOG"/>
    <property type="match status" value="1"/>
</dbReference>
<feature type="region of interest" description="Disordered" evidence="3">
    <location>
        <begin position="1"/>
        <end position="115"/>
    </location>
</feature>
<dbReference type="GO" id="GO:0007030">
    <property type="term" value="P:Golgi organization"/>
    <property type="evidence" value="ECO:0007669"/>
    <property type="project" value="UniProtKB-UniRule"/>
</dbReference>
<dbReference type="GO" id="GO:0005829">
    <property type="term" value="C:cytosol"/>
    <property type="evidence" value="ECO:0007669"/>
    <property type="project" value="GOC"/>
</dbReference>
<dbReference type="AlphaFoldDB" id="K9H246"/>
<accession>K9H246</accession>
<comment type="caution">
    <text evidence="4">The sequence shown here is derived from an EMBL/GenBank/DDBJ whole genome shotgun (WGS) entry which is preliminary data.</text>
</comment>
<evidence type="ECO:0000256" key="1">
    <source>
        <dbReference type="ARBA" id="ARBA00006080"/>
    </source>
</evidence>
<keyword evidence="5" id="KW-1185">Reference proteome</keyword>
<dbReference type="GO" id="GO:0016020">
    <property type="term" value="C:membrane"/>
    <property type="evidence" value="ECO:0007669"/>
    <property type="project" value="TreeGrafter"/>
</dbReference>
<dbReference type="GO" id="GO:0006869">
    <property type="term" value="P:lipid transport"/>
    <property type="evidence" value="ECO:0007669"/>
    <property type="project" value="UniProtKB-UniRule"/>
</dbReference>
<dbReference type="HOGENOM" id="CLU_043566_0_0_1"/>
<dbReference type="GO" id="GO:0042147">
    <property type="term" value="P:retrograde transport, endosome to Golgi"/>
    <property type="evidence" value="ECO:0007669"/>
    <property type="project" value="UniProtKB-UniRule"/>
</dbReference>
<dbReference type="InterPro" id="IPR014812">
    <property type="entry name" value="Vps51"/>
</dbReference>
<name>K9H246_PEND2</name>
<gene>
    <name evidence="4" type="ORF">PDIG_03910</name>
</gene>
<proteinExistence type="inferred from homology"/>
<comment type="function">
    <text evidence="2">Acts as component of the GARP complex that is involved in retrograde transport from early and late endosomes to the trans-Golgi network (TGN).</text>
</comment>
<dbReference type="eggNOG" id="KOG2346">
    <property type="taxonomic scope" value="Eukaryota"/>
</dbReference>
<dbReference type="InParanoid" id="K9H246"/>
<dbReference type="OrthoDB" id="203678at2759"/>
<reference evidence="5" key="1">
    <citation type="journal article" date="2012" name="BMC Genomics">
        <title>Genome sequence of the necrotrophic fungus Penicillium digitatum, the main postharvest pathogen of citrus.</title>
        <authorList>
            <person name="Marcet-Houben M."/>
            <person name="Ballester A.-R."/>
            <person name="de la Fuente B."/>
            <person name="Harries E."/>
            <person name="Marcos J.F."/>
            <person name="Gonzalez-Candelas L."/>
            <person name="Gabaldon T."/>
        </authorList>
    </citation>
    <scope>NUCLEOTIDE SEQUENCE [LARGE SCALE GENOMIC DNA]</scope>
    <source>
        <strain evidence="5">PHI26 / CECT 20796</strain>
    </source>
</reference>